<organism evidence="9 10">
    <name type="scientific">Paenibacillus piri</name>
    <dbReference type="NCBI Taxonomy" id="2547395"/>
    <lineage>
        <taxon>Bacteria</taxon>
        <taxon>Bacillati</taxon>
        <taxon>Bacillota</taxon>
        <taxon>Bacilli</taxon>
        <taxon>Bacillales</taxon>
        <taxon>Paenibacillaceae</taxon>
        <taxon>Paenibacillus</taxon>
    </lineage>
</organism>
<feature type="domain" description="ABC transmembrane type-1" evidence="8">
    <location>
        <begin position="84"/>
        <end position="297"/>
    </location>
</feature>
<comment type="caution">
    <text evidence="9">The sequence shown here is derived from an EMBL/GenBank/DDBJ whole genome shotgun (WGS) entry which is preliminary data.</text>
</comment>
<dbReference type="InterPro" id="IPR000515">
    <property type="entry name" value="MetI-like"/>
</dbReference>
<feature type="transmembrane region" description="Helical" evidence="7">
    <location>
        <begin position="216"/>
        <end position="241"/>
    </location>
</feature>
<keyword evidence="6 7" id="KW-0472">Membrane</keyword>
<dbReference type="InterPro" id="IPR051393">
    <property type="entry name" value="ABC_transporter_permease"/>
</dbReference>
<proteinExistence type="inferred from homology"/>
<feature type="transmembrane region" description="Helical" evidence="7">
    <location>
        <begin position="25"/>
        <end position="47"/>
    </location>
</feature>
<keyword evidence="3" id="KW-1003">Cell membrane</keyword>
<name>A0A4R5KIC4_9BACL</name>
<dbReference type="CDD" id="cd06261">
    <property type="entry name" value="TM_PBP2"/>
    <property type="match status" value="1"/>
</dbReference>
<dbReference type="GO" id="GO:0055085">
    <property type="term" value="P:transmembrane transport"/>
    <property type="evidence" value="ECO:0007669"/>
    <property type="project" value="InterPro"/>
</dbReference>
<dbReference type="Gene3D" id="1.10.3720.10">
    <property type="entry name" value="MetI-like"/>
    <property type="match status" value="1"/>
</dbReference>
<comment type="subcellular location">
    <subcellularLocation>
        <location evidence="1 7">Cell membrane</location>
        <topology evidence="1 7">Multi-pass membrane protein</topology>
    </subcellularLocation>
</comment>
<feature type="transmembrane region" description="Helical" evidence="7">
    <location>
        <begin position="121"/>
        <end position="141"/>
    </location>
</feature>
<evidence type="ECO:0000256" key="3">
    <source>
        <dbReference type="ARBA" id="ARBA00022475"/>
    </source>
</evidence>
<dbReference type="SUPFAM" id="SSF161098">
    <property type="entry name" value="MetI-like"/>
    <property type="match status" value="1"/>
</dbReference>
<sequence length="306" mass="34127">MSNISLAKSGATSIPKRRIAWGRKLFPFILLLPALLLFAVFTLYPVINGFIFSFMEWDGFSDGKWVGLSNYITAFHDPFVWQALGHNIQYAVSTVAGKVCLGLLLAILLNQRLKGISVYRTIIFIPVVLSFVAVGLLWSWIYNPVFGLLNHFLGLFGFSTDTAWLGDPKLALGALIVVDIWKWAGYHMVLFLAGLQNIPGDLYEAAKVDGASRRQSFFRITLPLMIPIIIINTTIAVMGAFNVFDLVYVMTSAGPYHATEVVMTYSYTQAFKLHSFGYGAAISYLLLFIIAVVTAIQLFIMKRFSH</sequence>
<dbReference type="PANTHER" id="PTHR30193:SF37">
    <property type="entry name" value="INNER MEMBRANE ABC TRANSPORTER PERMEASE PROTEIN YCJO"/>
    <property type="match status" value="1"/>
</dbReference>
<dbReference type="PROSITE" id="PS50928">
    <property type="entry name" value="ABC_TM1"/>
    <property type="match status" value="1"/>
</dbReference>
<comment type="similarity">
    <text evidence="7">Belongs to the binding-protein-dependent transport system permease family.</text>
</comment>
<protein>
    <submittedName>
        <fullName evidence="9">Sugar ABC transporter permease</fullName>
    </submittedName>
</protein>
<evidence type="ECO:0000259" key="8">
    <source>
        <dbReference type="PROSITE" id="PS50928"/>
    </source>
</evidence>
<feature type="transmembrane region" description="Helical" evidence="7">
    <location>
        <begin position="170"/>
        <end position="195"/>
    </location>
</feature>
<dbReference type="PANTHER" id="PTHR30193">
    <property type="entry name" value="ABC TRANSPORTER PERMEASE PROTEIN"/>
    <property type="match status" value="1"/>
</dbReference>
<keyword evidence="4 7" id="KW-0812">Transmembrane</keyword>
<evidence type="ECO:0000313" key="9">
    <source>
        <dbReference type="EMBL" id="TDF94842.1"/>
    </source>
</evidence>
<dbReference type="Proteomes" id="UP000295636">
    <property type="component" value="Unassembled WGS sequence"/>
</dbReference>
<evidence type="ECO:0000256" key="5">
    <source>
        <dbReference type="ARBA" id="ARBA00022989"/>
    </source>
</evidence>
<gene>
    <name evidence="9" type="ORF">E1757_23105</name>
</gene>
<evidence type="ECO:0000256" key="6">
    <source>
        <dbReference type="ARBA" id="ARBA00023136"/>
    </source>
</evidence>
<feature type="transmembrane region" description="Helical" evidence="7">
    <location>
        <begin position="88"/>
        <end position="109"/>
    </location>
</feature>
<evidence type="ECO:0000256" key="1">
    <source>
        <dbReference type="ARBA" id="ARBA00004651"/>
    </source>
</evidence>
<feature type="transmembrane region" description="Helical" evidence="7">
    <location>
        <begin position="276"/>
        <end position="300"/>
    </location>
</feature>
<dbReference type="InterPro" id="IPR035906">
    <property type="entry name" value="MetI-like_sf"/>
</dbReference>
<evidence type="ECO:0000256" key="7">
    <source>
        <dbReference type="RuleBase" id="RU363032"/>
    </source>
</evidence>
<dbReference type="OrthoDB" id="9809173at2"/>
<reference evidence="9 10" key="1">
    <citation type="submission" date="2019-03" db="EMBL/GenBank/DDBJ databases">
        <title>This is whole genome sequence of Paenibacillus sp MS74 strain.</title>
        <authorList>
            <person name="Trinh H.N."/>
        </authorList>
    </citation>
    <scope>NUCLEOTIDE SEQUENCE [LARGE SCALE GENOMIC DNA]</scope>
    <source>
        <strain evidence="9 10">MS74</strain>
    </source>
</reference>
<evidence type="ECO:0000256" key="2">
    <source>
        <dbReference type="ARBA" id="ARBA00022448"/>
    </source>
</evidence>
<accession>A0A4R5KIC4</accession>
<keyword evidence="10" id="KW-1185">Reference proteome</keyword>
<evidence type="ECO:0000313" key="10">
    <source>
        <dbReference type="Proteomes" id="UP000295636"/>
    </source>
</evidence>
<evidence type="ECO:0000256" key="4">
    <source>
        <dbReference type="ARBA" id="ARBA00022692"/>
    </source>
</evidence>
<dbReference type="RefSeq" id="WP_133232539.1">
    <property type="nucleotide sequence ID" value="NZ_SMRT01000012.1"/>
</dbReference>
<dbReference type="AlphaFoldDB" id="A0A4R5KIC4"/>
<keyword evidence="2 7" id="KW-0813">Transport</keyword>
<keyword evidence="5 7" id="KW-1133">Transmembrane helix</keyword>
<dbReference type="GO" id="GO:0005886">
    <property type="term" value="C:plasma membrane"/>
    <property type="evidence" value="ECO:0007669"/>
    <property type="project" value="UniProtKB-SubCell"/>
</dbReference>
<dbReference type="Pfam" id="PF00528">
    <property type="entry name" value="BPD_transp_1"/>
    <property type="match status" value="1"/>
</dbReference>
<dbReference type="EMBL" id="SMRT01000012">
    <property type="protein sequence ID" value="TDF94842.1"/>
    <property type="molecule type" value="Genomic_DNA"/>
</dbReference>